<gene>
    <name evidence="2" type="ordered locus">Turpa_1339</name>
</gene>
<feature type="domain" description="DUF4440" evidence="1">
    <location>
        <begin position="9"/>
        <end position="114"/>
    </location>
</feature>
<protein>
    <recommendedName>
        <fullName evidence="1">DUF4440 domain-containing protein</fullName>
    </recommendedName>
</protein>
<dbReference type="OrthoDB" id="345781at2"/>
<dbReference type="SUPFAM" id="SSF54427">
    <property type="entry name" value="NTF2-like"/>
    <property type="match status" value="1"/>
</dbReference>
<organism evidence="2 3">
    <name type="scientific">Turneriella parva (strain ATCC BAA-1111 / DSM 21527 / NCTC 11395 / H)</name>
    <name type="common">Leptospira parva</name>
    <dbReference type="NCBI Taxonomy" id="869212"/>
    <lineage>
        <taxon>Bacteria</taxon>
        <taxon>Pseudomonadati</taxon>
        <taxon>Spirochaetota</taxon>
        <taxon>Spirochaetia</taxon>
        <taxon>Leptospirales</taxon>
        <taxon>Leptospiraceae</taxon>
        <taxon>Turneriella</taxon>
    </lineage>
</organism>
<dbReference type="EMBL" id="CP002959">
    <property type="protein sequence ID" value="AFM11987.1"/>
    <property type="molecule type" value="Genomic_DNA"/>
</dbReference>
<dbReference type="HOGENOM" id="CLU_141608_2_0_12"/>
<dbReference type="Gene3D" id="3.10.450.50">
    <property type="match status" value="1"/>
</dbReference>
<reference evidence="2 3" key="1">
    <citation type="submission" date="2012-06" db="EMBL/GenBank/DDBJ databases">
        <title>The complete chromosome of genome of Turneriella parva DSM 21527.</title>
        <authorList>
            <consortium name="US DOE Joint Genome Institute (JGI-PGF)"/>
            <person name="Lucas S."/>
            <person name="Han J."/>
            <person name="Lapidus A."/>
            <person name="Bruce D."/>
            <person name="Goodwin L."/>
            <person name="Pitluck S."/>
            <person name="Peters L."/>
            <person name="Kyrpides N."/>
            <person name="Mavromatis K."/>
            <person name="Ivanova N."/>
            <person name="Mikhailova N."/>
            <person name="Chertkov O."/>
            <person name="Detter J.C."/>
            <person name="Tapia R."/>
            <person name="Han C."/>
            <person name="Land M."/>
            <person name="Hauser L."/>
            <person name="Markowitz V."/>
            <person name="Cheng J.-F."/>
            <person name="Hugenholtz P."/>
            <person name="Woyke T."/>
            <person name="Wu D."/>
            <person name="Gronow S."/>
            <person name="Wellnitz S."/>
            <person name="Brambilla E."/>
            <person name="Klenk H.-P."/>
            <person name="Eisen J.A."/>
        </authorList>
    </citation>
    <scope>NUCLEOTIDE SEQUENCE [LARGE SCALE GENOMIC DNA]</scope>
    <source>
        <strain evidence="3">ATCC BAA-1111 / DSM 21527 / NCTC 11395 / H</strain>
    </source>
</reference>
<keyword evidence="3" id="KW-1185">Reference proteome</keyword>
<evidence type="ECO:0000259" key="1">
    <source>
        <dbReference type="Pfam" id="PF14534"/>
    </source>
</evidence>
<dbReference type="STRING" id="869212.Turpa_1339"/>
<accession>I4B3Y0</accession>
<dbReference type="KEGG" id="tpx:Turpa_1339"/>
<dbReference type="InterPro" id="IPR027843">
    <property type="entry name" value="DUF4440"/>
</dbReference>
<sequence>MHGIQKSAITELEERLVDYIKTSDTDQLDKVLHDDLLFIAPNGTVVTKAMDMASHKAGDMIVHSLVLKIEQISTIGDTAISITVYETNGVMLGQSIQGKFRYIRVWQEFPDGFKVIGGSCCKI</sequence>
<proteinExistence type="predicted"/>
<evidence type="ECO:0000313" key="2">
    <source>
        <dbReference type="EMBL" id="AFM11987.1"/>
    </source>
</evidence>
<evidence type="ECO:0000313" key="3">
    <source>
        <dbReference type="Proteomes" id="UP000006048"/>
    </source>
</evidence>
<name>I4B3Y0_TURPD</name>
<dbReference type="InterPro" id="IPR032710">
    <property type="entry name" value="NTF2-like_dom_sf"/>
</dbReference>
<dbReference type="RefSeq" id="WP_014802502.1">
    <property type="nucleotide sequence ID" value="NC_018020.1"/>
</dbReference>
<dbReference type="Proteomes" id="UP000006048">
    <property type="component" value="Chromosome"/>
</dbReference>
<dbReference type="Pfam" id="PF14534">
    <property type="entry name" value="DUF4440"/>
    <property type="match status" value="1"/>
</dbReference>
<dbReference type="AlphaFoldDB" id="I4B3Y0"/>